<reference evidence="2" key="1">
    <citation type="submission" date="2009-09" db="EMBL/GenBank/DDBJ databases">
        <title>The complete chromosome of Sebaldella termitidis ATCC 33386.</title>
        <authorList>
            <consortium name="US DOE Joint Genome Institute (JGI-PGF)"/>
            <person name="Lucas S."/>
            <person name="Copeland A."/>
            <person name="Lapidus A."/>
            <person name="Glavina del Rio T."/>
            <person name="Dalin E."/>
            <person name="Tice H."/>
            <person name="Bruce D."/>
            <person name="Goodwin L."/>
            <person name="Pitluck S."/>
            <person name="Kyrpides N."/>
            <person name="Mavromatis K."/>
            <person name="Ivanova N."/>
            <person name="Mikhailova N."/>
            <person name="Sims D."/>
            <person name="Meincke L."/>
            <person name="Brettin T."/>
            <person name="Detter J.C."/>
            <person name="Han C."/>
            <person name="Larimer F."/>
            <person name="Land M."/>
            <person name="Hauser L."/>
            <person name="Markowitz V."/>
            <person name="Cheng J.F."/>
            <person name="Hugenholtz P."/>
            <person name="Woyke T."/>
            <person name="Wu D."/>
            <person name="Eisen J.A."/>
        </authorList>
    </citation>
    <scope>NUCLEOTIDE SEQUENCE [LARGE SCALE GENOMIC DNA]</scope>
    <source>
        <strain evidence="2">ATCC 33386 / NCTC 11300</strain>
    </source>
</reference>
<dbReference type="Proteomes" id="UP000000845">
    <property type="component" value="Chromosome"/>
</dbReference>
<dbReference type="AlphaFoldDB" id="D1AI67"/>
<dbReference type="HOGENOM" id="CLU_131526_0_2_0"/>
<evidence type="ECO:0000313" key="2">
    <source>
        <dbReference type="Proteomes" id="UP000000845"/>
    </source>
</evidence>
<dbReference type="RefSeq" id="WP_012861047.1">
    <property type="nucleotide sequence ID" value="NC_013517.1"/>
</dbReference>
<proteinExistence type="predicted"/>
<keyword evidence="2" id="KW-1185">Reference proteome</keyword>
<reference evidence="1 2" key="2">
    <citation type="journal article" date="2010" name="Stand. Genomic Sci.">
        <title>Complete genome sequence of Sebaldella termitidis type strain (NCTC 11300).</title>
        <authorList>
            <person name="Harmon-Smith M."/>
            <person name="Celia L."/>
            <person name="Chertkov O."/>
            <person name="Lapidus A."/>
            <person name="Copeland A."/>
            <person name="Glavina Del Rio T."/>
            <person name="Nolan M."/>
            <person name="Lucas S."/>
            <person name="Tice H."/>
            <person name="Cheng J.F."/>
            <person name="Han C."/>
            <person name="Detter J.C."/>
            <person name="Bruce D."/>
            <person name="Goodwin L."/>
            <person name="Pitluck S."/>
            <person name="Pati A."/>
            <person name="Liolios K."/>
            <person name="Ivanova N."/>
            <person name="Mavromatis K."/>
            <person name="Mikhailova N."/>
            <person name="Chen A."/>
            <person name="Palaniappan K."/>
            <person name="Land M."/>
            <person name="Hauser L."/>
            <person name="Chang Y.J."/>
            <person name="Jeffries C.D."/>
            <person name="Brettin T."/>
            <person name="Goker M."/>
            <person name="Beck B."/>
            <person name="Bristow J."/>
            <person name="Eisen J.A."/>
            <person name="Markowitz V."/>
            <person name="Hugenholtz P."/>
            <person name="Kyrpides N.C."/>
            <person name="Klenk H.P."/>
            <person name="Chen F."/>
        </authorList>
    </citation>
    <scope>NUCLEOTIDE SEQUENCE [LARGE SCALE GENOMIC DNA]</scope>
    <source>
        <strain evidence="2">ATCC 33386 / NCTC 11300</strain>
    </source>
</reference>
<dbReference type="EMBL" id="CP001739">
    <property type="protein sequence ID" value="ACZ08451.1"/>
    <property type="molecule type" value="Genomic_DNA"/>
</dbReference>
<dbReference type="eggNOG" id="COG3937">
    <property type="taxonomic scope" value="Bacteria"/>
</dbReference>
<accession>D1AI67</accession>
<evidence type="ECO:0008006" key="3">
    <source>
        <dbReference type="Google" id="ProtNLM"/>
    </source>
</evidence>
<dbReference type="KEGG" id="str:Sterm_1592"/>
<organism evidence="1 2">
    <name type="scientific">Sebaldella termitidis (strain ATCC 33386 / NCTC 11300)</name>
    <dbReference type="NCBI Taxonomy" id="526218"/>
    <lineage>
        <taxon>Bacteria</taxon>
        <taxon>Fusobacteriati</taxon>
        <taxon>Fusobacteriota</taxon>
        <taxon>Fusobacteriia</taxon>
        <taxon>Fusobacteriales</taxon>
        <taxon>Leptotrichiaceae</taxon>
        <taxon>Sebaldella</taxon>
    </lineage>
</organism>
<evidence type="ECO:0000313" key="1">
    <source>
        <dbReference type="EMBL" id="ACZ08451.1"/>
    </source>
</evidence>
<sequence>MADNNEKDIFKNLILAGVGALAMTAEKISESITELQEVGKITAEQGKEIIDELAKKGEITIEQGKKIVEQLKTADKETGAAENEFGTMNFESMDDEKLARLKEEIEKIENERKGNQE</sequence>
<name>D1AI67_SEBTE</name>
<gene>
    <name evidence="1" type="ordered locus">Sterm_1592</name>
</gene>
<protein>
    <recommendedName>
        <fullName evidence="3">Polyhydroxyalkanoate synthesis regulator phasin</fullName>
    </recommendedName>
</protein>